<dbReference type="KEGG" id="cbv:U729_3234"/>
<name>A0A0A7G0L3_9CLOT</name>
<evidence type="ECO:0000313" key="2">
    <source>
        <dbReference type="EMBL" id="AIY85373.1"/>
    </source>
</evidence>
<sequence>MGIKTIITMLGIGISSTIVSVVLEALGKYNQAKLTEVLGIVIMACTTITGVLLLAENLMKLI</sequence>
<keyword evidence="1" id="KW-1133">Transmembrane helix</keyword>
<organism evidence="2 3">
    <name type="scientific">Clostridium baratii str. Sullivan</name>
    <dbReference type="NCBI Taxonomy" id="1415775"/>
    <lineage>
        <taxon>Bacteria</taxon>
        <taxon>Bacillati</taxon>
        <taxon>Bacillota</taxon>
        <taxon>Clostridia</taxon>
        <taxon>Eubacteriales</taxon>
        <taxon>Clostridiaceae</taxon>
        <taxon>Clostridium</taxon>
    </lineage>
</organism>
<keyword evidence="1" id="KW-0812">Transmembrane</keyword>
<proteinExistence type="predicted"/>
<gene>
    <name evidence="2" type="ORF">U729_3234</name>
</gene>
<dbReference type="RefSeq" id="WP_040113780.1">
    <property type="nucleotide sequence ID" value="NZ_CP006906.1"/>
</dbReference>
<keyword evidence="1" id="KW-0472">Membrane</keyword>
<keyword evidence="3" id="KW-1185">Reference proteome</keyword>
<evidence type="ECO:0000256" key="1">
    <source>
        <dbReference type="SAM" id="Phobius"/>
    </source>
</evidence>
<dbReference type="HOGENOM" id="CLU_2914205_0_0_9"/>
<feature type="transmembrane region" description="Helical" evidence="1">
    <location>
        <begin position="37"/>
        <end position="55"/>
    </location>
</feature>
<dbReference type="AlphaFoldDB" id="A0A0A7G0L3"/>
<dbReference type="EMBL" id="CP006906">
    <property type="protein sequence ID" value="AIY85373.1"/>
    <property type="molecule type" value="Genomic_DNA"/>
</dbReference>
<dbReference type="Proteomes" id="UP000030635">
    <property type="component" value="Plasmid pCBJ"/>
</dbReference>
<reference evidence="2 3" key="1">
    <citation type="journal article" date="2015" name="Infect. Genet. Evol.">
        <title>Genomic sequences of six botulinum neurotoxin-producing strains representing three clostridial species illustrate the mobility and diversity of botulinum neurotoxin genes.</title>
        <authorList>
            <person name="Smith T.J."/>
            <person name="Hill K.K."/>
            <person name="Xie G."/>
            <person name="Foley B.T."/>
            <person name="Williamson C.H."/>
            <person name="Foster J.T."/>
            <person name="Johnson S.L."/>
            <person name="Chertkov O."/>
            <person name="Teshima H."/>
            <person name="Gibbons H.S."/>
            <person name="Johnsky L.A."/>
            <person name="Karavis M.A."/>
            <person name="Smith L.A."/>
        </authorList>
    </citation>
    <scope>NUCLEOTIDE SEQUENCE [LARGE SCALE GENOMIC DNA]</scope>
    <source>
        <strain evidence="2">Sullivan</strain>
        <plasmid evidence="3">Plasmid pCBJ</plasmid>
    </source>
</reference>
<accession>A0A0A7G0L3</accession>
<geneLocation type="plasmid" evidence="2 3">
    <name>pCBJ</name>
</geneLocation>
<protein>
    <submittedName>
        <fullName evidence="2">Putative membrane protein</fullName>
    </submittedName>
</protein>
<evidence type="ECO:0000313" key="3">
    <source>
        <dbReference type="Proteomes" id="UP000030635"/>
    </source>
</evidence>
<keyword evidence="2" id="KW-0614">Plasmid</keyword>
<feature type="transmembrane region" description="Helical" evidence="1">
    <location>
        <begin position="6"/>
        <end position="25"/>
    </location>
</feature>